<dbReference type="AlphaFoldDB" id="A0A225UZQ0"/>
<evidence type="ECO:0000313" key="3">
    <source>
        <dbReference type="Proteomes" id="UP000198211"/>
    </source>
</evidence>
<name>A0A225UZQ0_9STRA</name>
<proteinExistence type="predicted"/>
<sequence>MLLGFEVVVHTDHKNLIYPTENNLRVKRWKFLLSEYRRSLHYIQGAKNIGEDAFTRMRFESNQQPPLEGEIYAADNVPECVMHGPVIRDHQAKDETIQKIKTACLTGDNNPDYKLMSLLGCTLVAYHGRVIIPESLREDLVDWYHQNQVSERQFKTMRQALYWPNMETFIAKQLKKCLVCKRAKVHDGKQDYGLLPQGG</sequence>
<keyword evidence="3" id="KW-1185">Reference proteome</keyword>
<accession>A0A225UZQ0</accession>
<protein>
    <submittedName>
        <fullName evidence="2">Pol Polyprotein</fullName>
    </submittedName>
</protein>
<dbReference type="OrthoDB" id="126712at2759"/>
<feature type="domain" description="Integrase zinc-binding" evidence="1">
    <location>
        <begin position="132"/>
        <end position="185"/>
    </location>
</feature>
<dbReference type="InterPro" id="IPR050951">
    <property type="entry name" value="Retrovirus_Pol_polyprotein"/>
</dbReference>
<dbReference type="Gene3D" id="1.10.340.70">
    <property type="match status" value="1"/>
</dbReference>
<comment type="caution">
    <text evidence="2">The sequence shown here is derived from an EMBL/GenBank/DDBJ whole genome shotgun (WGS) entry which is preliminary data.</text>
</comment>
<organism evidence="2 3">
    <name type="scientific">Phytophthora megakarya</name>
    <dbReference type="NCBI Taxonomy" id="4795"/>
    <lineage>
        <taxon>Eukaryota</taxon>
        <taxon>Sar</taxon>
        <taxon>Stramenopiles</taxon>
        <taxon>Oomycota</taxon>
        <taxon>Peronosporomycetes</taxon>
        <taxon>Peronosporales</taxon>
        <taxon>Peronosporaceae</taxon>
        <taxon>Phytophthora</taxon>
    </lineage>
</organism>
<dbReference type="InterPro" id="IPR041588">
    <property type="entry name" value="Integrase_H2C2"/>
</dbReference>
<reference evidence="3" key="1">
    <citation type="submission" date="2017-03" db="EMBL/GenBank/DDBJ databases">
        <title>Phytopthora megakarya and P. palmivora, two closely related causual agents of cacao black pod achieved similar genome size and gene model numbers by different mechanisms.</title>
        <authorList>
            <person name="Ali S."/>
            <person name="Shao J."/>
            <person name="Larry D.J."/>
            <person name="Kronmiller B."/>
            <person name="Shen D."/>
            <person name="Strem M.D."/>
            <person name="Melnick R.L."/>
            <person name="Guiltinan M.J."/>
            <person name="Tyler B.M."/>
            <person name="Meinhardt L.W."/>
            <person name="Bailey B.A."/>
        </authorList>
    </citation>
    <scope>NUCLEOTIDE SEQUENCE [LARGE SCALE GENOMIC DNA]</scope>
    <source>
        <strain evidence="3">zdho120</strain>
    </source>
</reference>
<gene>
    <name evidence="2" type="ORF">PHMEG_00030709</name>
</gene>
<evidence type="ECO:0000313" key="2">
    <source>
        <dbReference type="EMBL" id="OWY98511.1"/>
    </source>
</evidence>
<evidence type="ECO:0000259" key="1">
    <source>
        <dbReference type="Pfam" id="PF17921"/>
    </source>
</evidence>
<dbReference type="Pfam" id="PF17921">
    <property type="entry name" value="Integrase_H2C2"/>
    <property type="match status" value="1"/>
</dbReference>
<dbReference type="PANTHER" id="PTHR37984">
    <property type="entry name" value="PROTEIN CBG26694"/>
    <property type="match status" value="1"/>
</dbReference>
<dbReference type="EMBL" id="NBNE01009333">
    <property type="protein sequence ID" value="OWY98511.1"/>
    <property type="molecule type" value="Genomic_DNA"/>
</dbReference>
<dbReference type="PANTHER" id="PTHR37984:SF5">
    <property type="entry name" value="PROTEIN NYNRIN-LIKE"/>
    <property type="match status" value="1"/>
</dbReference>
<dbReference type="Proteomes" id="UP000198211">
    <property type="component" value="Unassembled WGS sequence"/>
</dbReference>